<evidence type="ECO:0000313" key="4">
    <source>
        <dbReference type="Proteomes" id="UP001255856"/>
    </source>
</evidence>
<dbReference type="EMBL" id="JASFZW010000006">
    <property type="protein sequence ID" value="KAK2077465.1"/>
    <property type="molecule type" value="Genomic_DNA"/>
</dbReference>
<feature type="compositionally biased region" description="Basic and acidic residues" evidence="1">
    <location>
        <begin position="120"/>
        <end position="137"/>
    </location>
</feature>
<reference evidence="3" key="1">
    <citation type="submission" date="2021-01" db="EMBL/GenBank/DDBJ databases">
        <authorList>
            <person name="Eckstrom K.M.E."/>
        </authorList>
    </citation>
    <scope>NUCLEOTIDE SEQUENCE</scope>
    <source>
        <strain evidence="3">UVCC 0001</strain>
    </source>
</reference>
<organism evidence="3 4">
    <name type="scientific">Prototheca wickerhamii</name>
    <dbReference type="NCBI Taxonomy" id="3111"/>
    <lineage>
        <taxon>Eukaryota</taxon>
        <taxon>Viridiplantae</taxon>
        <taxon>Chlorophyta</taxon>
        <taxon>core chlorophytes</taxon>
        <taxon>Trebouxiophyceae</taxon>
        <taxon>Chlorellales</taxon>
        <taxon>Chlorellaceae</taxon>
        <taxon>Prototheca</taxon>
    </lineage>
</organism>
<keyword evidence="4" id="KW-1185">Reference proteome</keyword>
<name>A0AAD9IIX1_PROWI</name>
<dbReference type="Proteomes" id="UP001255856">
    <property type="component" value="Unassembled WGS sequence"/>
</dbReference>
<dbReference type="AlphaFoldDB" id="A0AAD9IIX1"/>
<feature type="domain" description="SnoaL-like" evidence="2">
    <location>
        <begin position="5"/>
        <end position="108"/>
    </location>
</feature>
<evidence type="ECO:0000256" key="1">
    <source>
        <dbReference type="SAM" id="MobiDB-lite"/>
    </source>
</evidence>
<dbReference type="InterPro" id="IPR032710">
    <property type="entry name" value="NTF2-like_dom_sf"/>
</dbReference>
<comment type="caution">
    <text evidence="3">The sequence shown here is derived from an EMBL/GenBank/DDBJ whole genome shotgun (WGS) entry which is preliminary data.</text>
</comment>
<evidence type="ECO:0000313" key="3">
    <source>
        <dbReference type="EMBL" id="KAK2077465.1"/>
    </source>
</evidence>
<protein>
    <recommendedName>
        <fullName evidence="2">SnoaL-like domain-containing protein</fullName>
    </recommendedName>
</protein>
<dbReference type="SUPFAM" id="SSF54427">
    <property type="entry name" value="NTF2-like"/>
    <property type="match status" value="1"/>
</dbReference>
<dbReference type="Pfam" id="PF12680">
    <property type="entry name" value="SnoaL_2"/>
    <property type="match status" value="1"/>
</dbReference>
<dbReference type="InterPro" id="IPR037401">
    <property type="entry name" value="SnoaL-like"/>
</dbReference>
<dbReference type="Gene3D" id="3.10.450.50">
    <property type="match status" value="1"/>
</dbReference>
<proteinExistence type="predicted"/>
<gene>
    <name evidence="3" type="ORF">QBZ16_004310</name>
</gene>
<accession>A0AAD9IIX1</accession>
<evidence type="ECO:0000259" key="2">
    <source>
        <dbReference type="Pfam" id="PF12680"/>
    </source>
</evidence>
<sequence length="137" mass="15653">MEGMVHAYFQRVLTSEDSKVARSILANEIEHRDMVRDIGYKGVDEILDYVRQVKKAYPQLWVEAVNFGPSEDGKSIFAAFEGLATDTTPLFKGVDLFRFNDDVSRIVEVEVYRSNWQGAKGHEQRKKENEGKKPSPV</sequence>
<feature type="region of interest" description="Disordered" evidence="1">
    <location>
        <begin position="118"/>
        <end position="137"/>
    </location>
</feature>